<reference evidence="5" key="1">
    <citation type="journal article" date="2021" name="Nat. Commun.">
        <title>Genetic determinants of endophytism in the Arabidopsis root mycobiome.</title>
        <authorList>
            <person name="Mesny F."/>
            <person name="Miyauchi S."/>
            <person name="Thiergart T."/>
            <person name="Pickel B."/>
            <person name="Atanasova L."/>
            <person name="Karlsson M."/>
            <person name="Huettel B."/>
            <person name="Barry K.W."/>
            <person name="Haridas S."/>
            <person name="Chen C."/>
            <person name="Bauer D."/>
            <person name="Andreopoulos W."/>
            <person name="Pangilinan J."/>
            <person name="LaButti K."/>
            <person name="Riley R."/>
            <person name="Lipzen A."/>
            <person name="Clum A."/>
            <person name="Drula E."/>
            <person name="Henrissat B."/>
            <person name="Kohler A."/>
            <person name="Grigoriev I.V."/>
            <person name="Martin F.M."/>
            <person name="Hacquard S."/>
        </authorList>
    </citation>
    <scope>NUCLEOTIDE SEQUENCE</scope>
    <source>
        <strain evidence="5">MPI-SDFR-AT-0073</strain>
    </source>
</reference>
<comment type="similarity">
    <text evidence="2">Belongs to the PIGH family.</text>
</comment>
<dbReference type="InterPro" id="IPR019328">
    <property type="entry name" value="PIGH-H_dom"/>
</dbReference>
<sequence>MLTTAPRLHIRRPSPTTTEFTVSTLPPQTLPLRLLLAVVNTARLLLGLLLLLLLYAKWTLSPYTTASPATAPVRPSEAVSLDFVLYLFHLSLTSPPGRFAGRLASATPFWALLPASLFLLYATVQRIHARESLLVLRGLGIQTSSSGATILGGPATRFIPTEKIQDVLINEAFRGFEVRYYLVVVVEGEEEVVVVFPKLLPRRDVVEKVWRGVRGCLFEARQRNMGRNGKSNTL</sequence>
<feature type="transmembrane region" description="Helical" evidence="3">
    <location>
        <begin position="99"/>
        <end position="122"/>
    </location>
</feature>
<keyword evidence="3" id="KW-0472">Membrane</keyword>
<comment type="pathway">
    <text evidence="1">Glycolipid biosynthesis; glycosylphosphatidylinositol-anchor biosynthesis.</text>
</comment>
<dbReference type="PANTHER" id="PTHR15231:SF1">
    <property type="entry name" value="PHOSPHATIDYLINOSITOL N-ACETYLGLUCOSAMINYLTRANSFERASE SUBUNIT H"/>
    <property type="match status" value="1"/>
</dbReference>
<gene>
    <name evidence="5" type="ORF">BKA67DRAFT_553335</name>
</gene>
<feature type="transmembrane region" description="Helical" evidence="3">
    <location>
        <begin position="34"/>
        <end position="56"/>
    </location>
</feature>
<comment type="caution">
    <text evidence="5">The sequence shown here is derived from an EMBL/GenBank/DDBJ whole genome shotgun (WGS) entry which is preliminary data.</text>
</comment>
<proteinExistence type="inferred from homology"/>
<dbReference type="InterPro" id="IPR044215">
    <property type="entry name" value="PIG-H"/>
</dbReference>
<accession>A0A9P8URR3</accession>
<dbReference type="GO" id="GO:0000506">
    <property type="term" value="C:glycosylphosphatidylinositol-N-acetylglucosaminyltransferase (GPI-GnT) complex"/>
    <property type="evidence" value="ECO:0007669"/>
    <property type="project" value="InterPro"/>
</dbReference>
<evidence type="ECO:0000256" key="2">
    <source>
        <dbReference type="ARBA" id="ARBA00009610"/>
    </source>
</evidence>
<dbReference type="RefSeq" id="XP_045961069.1">
    <property type="nucleotide sequence ID" value="XM_046101902.1"/>
</dbReference>
<name>A0A9P8URR3_9PEZI</name>
<dbReference type="AlphaFoldDB" id="A0A9P8URR3"/>
<dbReference type="Pfam" id="PF10181">
    <property type="entry name" value="PIG-H"/>
    <property type="match status" value="1"/>
</dbReference>
<evidence type="ECO:0000256" key="1">
    <source>
        <dbReference type="ARBA" id="ARBA00004687"/>
    </source>
</evidence>
<dbReference type="Proteomes" id="UP000758603">
    <property type="component" value="Unassembled WGS sequence"/>
</dbReference>
<dbReference type="OrthoDB" id="6256716at2759"/>
<dbReference type="GeneID" id="70130794"/>
<organism evidence="5 6">
    <name type="scientific">Truncatella angustata</name>
    <dbReference type="NCBI Taxonomy" id="152316"/>
    <lineage>
        <taxon>Eukaryota</taxon>
        <taxon>Fungi</taxon>
        <taxon>Dikarya</taxon>
        <taxon>Ascomycota</taxon>
        <taxon>Pezizomycotina</taxon>
        <taxon>Sordariomycetes</taxon>
        <taxon>Xylariomycetidae</taxon>
        <taxon>Amphisphaeriales</taxon>
        <taxon>Sporocadaceae</taxon>
        <taxon>Truncatella</taxon>
    </lineage>
</organism>
<dbReference type="GO" id="GO:0016757">
    <property type="term" value="F:glycosyltransferase activity"/>
    <property type="evidence" value="ECO:0007669"/>
    <property type="project" value="UniProtKB-KW"/>
</dbReference>
<keyword evidence="5" id="KW-0328">Glycosyltransferase</keyword>
<dbReference type="PANTHER" id="PTHR15231">
    <property type="entry name" value="PHOSPHATIDYLINOSITOL N-ACETYLGLUCOSAMINYLTRANSFERASE SUBUNIT H"/>
    <property type="match status" value="1"/>
</dbReference>
<evidence type="ECO:0000313" key="6">
    <source>
        <dbReference type="Proteomes" id="UP000758603"/>
    </source>
</evidence>
<keyword evidence="3" id="KW-1133">Transmembrane helix</keyword>
<feature type="domain" description="Phosphatidylinositol N-acetylglucosaminyltransferase subunit H conserved" evidence="4">
    <location>
        <begin position="132"/>
        <end position="197"/>
    </location>
</feature>
<evidence type="ECO:0000256" key="3">
    <source>
        <dbReference type="SAM" id="Phobius"/>
    </source>
</evidence>
<dbReference type="GO" id="GO:0006506">
    <property type="term" value="P:GPI anchor biosynthetic process"/>
    <property type="evidence" value="ECO:0007669"/>
    <property type="project" value="InterPro"/>
</dbReference>
<keyword evidence="6" id="KW-1185">Reference proteome</keyword>
<evidence type="ECO:0000259" key="4">
    <source>
        <dbReference type="Pfam" id="PF10181"/>
    </source>
</evidence>
<protein>
    <submittedName>
        <fullName evidence="5">Phosphatidylinositol N-acetylglucosaminyltransferase</fullName>
    </submittedName>
</protein>
<dbReference type="EMBL" id="JAGPXC010000002">
    <property type="protein sequence ID" value="KAH6656835.1"/>
    <property type="molecule type" value="Genomic_DNA"/>
</dbReference>
<keyword evidence="5" id="KW-0808">Transferase</keyword>
<keyword evidence="3" id="KW-0812">Transmembrane</keyword>
<evidence type="ECO:0000313" key="5">
    <source>
        <dbReference type="EMBL" id="KAH6656835.1"/>
    </source>
</evidence>